<feature type="compositionally biased region" description="Basic and acidic residues" evidence="1">
    <location>
        <begin position="46"/>
        <end position="58"/>
    </location>
</feature>
<proteinExistence type="predicted"/>
<evidence type="ECO:0000313" key="3">
    <source>
        <dbReference type="Proteomes" id="UP000789831"/>
    </source>
</evidence>
<dbReference type="Proteomes" id="UP000789831">
    <property type="component" value="Unassembled WGS sequence"/>
</dbReference>
<reference evidence="2" key="1">
    <citation type="submission" date="2021-06" db="EMBL/GenBank/DDBJ databases">
        <authorList>
            <person name="Kallberg Y."/>
            <person name="Tangrot J."/>
            <person name="Rosling A."/>
        </authorList>
    </citation>
    <scope>NUCLEOTIDE SEQUENCE</scope>
    <source>
        <strain evidence="2">MT106</strain>
    </source>
</reference>
<accession>A0A9N8VD07</accession>
<keyword evidence="3" id="KW-1185">Reference proteome</keyword>
<name>A0A9N8VD07_9GLOM</name>
<evidence type="ECO:0000256" key="1">
    <source>
        <dbReference type="SAM" id="MobiDB-lite"/>
    </source>
</evidence>
<feature type="compositionally biased region" description="Polar residues" evidence="1">
    <location>
        <begin position="7"/>
        <end position="39"/>
    </location>
</feature>
<evidence type="ECO:0000313" key="2">
    <source>
        <dbReference type="EMBL" id="CAG8451883.1"/>
    </source>
</evidence>
<protein>
    <submittedName>
        <fullName evidence="2">102_t:CDS:1</fullName>
    </submittedName>
</protein>
<sequence length="58" mass="6474">MLREDLSTTSSFEYGSDTLAGTTLQNPDESKAPPTTVSENKPRKRPREEDTSDKNEKS</sequence>
<comment type="caution">
    <text evidence="2">The sequence shown here is derived from an EMBL/GenBank/DDBJ whole genome shotgun (WGS) entry which is preliminary data.</text>
</comment>
<gene>
    <name evidence="2" type="ORF">AGERDE_LOCUS1781</name>
</gene>
<dbReference type="AlphaFoldDB" id="A0A9N8VD07"/>
<feature type="region of interest" description="Disordered" evidence="1">
    <location>
        <begin position="1"/>
        <end position="58"/>
    </location>
</feature>
<dbReference type="EMBL" id="CAJVPL010000131">
    <property type="protein sequence ID" value="CAG8451883.1"/>
    <property type="molecule type" value="Genomic_DNA"/>
</dbReference>
<organism evidence="2 3">
    <name type="scientific">Ambispora gerdemannii</name>
    <dbReference type="NCBI Taxonomy" id="144530"/>
    <lineage>
        <taxon>Eukaryota</taxon>
        <taxon>Fungi</taxon>
        <taxon>Fungi incertae sedis</taxon>
        <taxon>Mucoromycota</taxon>
        <taxon>Glomeromycotina</taxon>
        <taxon>Glomeromycetes</taxon>
        <taxon>Archaeosporales</taxon>
        <taxon>Ambisporaceae</taxon>
        <taxon>Ambispora</taxon>
    </lineage>
</organism>